<evidence type="ECO:0008006" key="4">
    <source>
        <dbReference type="Google" id="ProtNLM"/>
    </source>
</evidence>
<comment type="caution">
    <text evidence="2">The sequence shown here is derived from an EMBL/GenBank/DDBJ whole genome shotgun (WGS) entry which is preliminary data.</text>
</comment>
<dbReference type="RefSeq" id="WP_382038540.1">
    <property type="nucleotide sequence ID" value="NZ_JBHSKJ010000004.1"/>
</dbReference>
<evidence type="ECO:0000256" key="1">
    <source>
        <dbReference type="SAM" id="Phobius"/>
    </source>
</evidence>
<sequence>MGAGLGLLFFPLALYFVLALFLCRKVAARTTPAVTWMFITGLLVLPGGLIVAWWLTGVVAQSGS</sequence>
<keyword evidence="1" id="KW-0812">Transmembrane</keyword>
<dbReference type="EMBL" id="JBHSKJ010000004">
    <property type="protein sequence ID" value="MFC5144590.1"/>
    <property type="molecule type" value="Genomic_DNA"/>
</dbReference>
<organism evidence="2 3">
    <name type="scientific">Streptomyces aureoversilis</name>
    <dbReference type="NCBI Taxonomy" id="67277"/>
    <lineage>
        <taxon>Bacteria</taxon>
        <taxon>Bacillati</taxon>
        <taxon>Actinomycetota</taxon>
        <taxon>Actinomycetes</taxon>
        <taxon>Kitasatosporales</taxon>
        <taxon>Streptomycetaceae</taxon>
        <taxon>Streptomyces</taxon>
    </lineage>
</organism>
<keyword evidence="1" id="KW-0472">Membrane</keyword>
<name>A0ABV9ZVX3_9ACTN</name>
<reference evidence="3" key="1">
    <citation type="journal article" date="2019" name="Int. J. Syst. Evol. Microbiol.">
        <title>The Global Catalogue of Microorganisms (GCM) 10K type strain sequencing project: providing services to taxonomists for standard genome sequencing and annotation.</title>
        <authorList>
            <consortium name="The Broad Institute Genomics Platform"/>
            <consortium name="The Broad Institute Genome Sequencing Center for Infectious Disease"/>
            <person name="Wu L."/>
            <person name="Ma J."/>
        </authorList>
    </citation>
    <scope>NUCLEOTIDE SEQUENCE [LARGE SCALE GENOMIC DNA]</scope>
    <source>
        <strain evidence="3">CGMCC 4.1641</strain>
    </source>
</reference>
<keyword evidence="1" id="KW-1133">Transmembrane helix</keyword>
<protein>
    <recommendedName>
        <fullName evidence="4">Cardiolipin synthase N-terminal domain-containing protein</fullName>
    </recommendedName>
</protein>
<keyword evidence="3" id="KW-1185">Reference proteome</keyword>
<dbReference type="Proteomes" id="UP001596222">
    <property type="component" value="Unassembled WGS sequence"/>
</dbReference>
<evidence type="ECO:0000313" key="3">
    <source>
        <dbReference type="Proteomes" id="UP001596222"/>
    </source>
</evidence>
<feature type="transmembrane region" description="Helical" evidence="1">
    <location>
        <begin position="38"/>
        <end position="60"/>
    </location>
</feature>
<evidence type="ECO:0000313" key="2">
    <source>
        <dbReference type="EMBL" id="MFC5144590.1"/>
    </source>
</evidence>
<gene>
    <name evidence="2" type="ORF">ACFPP6_07840</name>
</gene>
<accession>A0ABV9ZVX3</accession>
<proteinExistence type="predicted"/>